<sequence>MKTIGLIGGMSWESTVTYYQIINETVRQALGGLHSAKCLLCSVDFHEIEAFQASGAWEQSGELLADAARTLARAGADCIVICTNTMHKVAGQVQDAVSIPLIHIADATADTLTDAGIHTAALLGTKYTMTQDFYKARLTSRGIDVLTPEGRDIDTVNRIIYDELCLGVISSESKREYLRIIDSLAARGAQGAILGCTEIGLLVRQADTDLALFDTARIHAQRAAYFALG</sequence>
<comment type="similarity">
    <text evidence="1">Belongs to the aspartate/glutamate racemases family.</text>
</comment>
<dbReference type="InterPro" id="IPR015942">
    <property type="entry name" value="Asp/Glu/hydantoin_racemase"/>
</dbReference>
<evidence type="ECO:0000256" key="2">
    <source>
        <dbReference type="ARBA" id="ARBA00023235"/>
    </source>
</evidence>
<dbReference type="RefSeq" id="WP_055244557.1">
    <property type="nucleotide sequence ID" value="NZ_CABIWA010000003.1"/>
</dbReference>
<dbReference type="OrthoDB" id="9803739at2"/>
<keyword evidence="2" id="KW-0413">Isomerase</keyword>
<dbReference type="AlphaFoldDB" id="A0A174P6R2"/>
<reference evidence="3 4" key="1">
    <citation type="submission" date="2015-09" db="EMBL/GenBank/DDBJ databases">
        <authorList>
            <consortium name="Pathogen Informatics"/>
        </authorList>
    </citation>
    <scope>NUCLEOTIDE SEQUENCE [LARGE SCALE GENOMIC DNA]</scope>
    <source>
        <strain evidence="3 4">2789STDY5834939</strain>
    </source>
</reference>
<evidence type="ECO:0000256" key="1">
    <source>
        <dbReference type="ARBA" id="ARBA00007847"/>
    </source>
</evidence>
<evidence type="ECO:0000313" key="3">
    <source>
        <dbReference type="EMBL" id="CUP54737.1"/>
    </source>
</evidence>
<dbReference type="Gene3D" id="3.40.50.1860">
    <property type="match status" value="2"/>
</dbReference>
<dbReference type="SUPFAM" id="SSF53681">
    <property type="entry name" value="Aspartate/glutamate racemase"/>
    <property type="match status" value="2"/>
</dbReference>
<gene>
    <name evidence="3" type="primary">ygeA</name>
    <name evidence="3" type="ORF">ERS852551_01152</name>
</gene>
<dbReference type="PANTHER" id="PTHR21198">
    <property type="entry name" value="GLUTAMATE RACEMASE"/>
    <property type="match status" value="1"/>
</dbReference>
<dbReference type="NCBIfam" id="TIGR00035">
    <property type="entry name" value="asp_race"/>
    <property type="match status" value="1"/>
</dbReference>
<dbReference type="EMBL" id="CZBE01000006">
    <property type="protein sequence ID" value="CUP54737.1"/>
    <property type="molecule type" value="Genomic_DNA"/>
</dbReference>
<protein>
    <submittedName>
        <fullName evidence="3">Putative racemase</fullName>
    </submittedName>
</protein>
<proteinExistence type="inferred from homology"/>
<dbReference type="GO" id="GO:0047661">
    <property type="term" value="F:amino-acid racemase activity"/>
    <property type="evidence" value="ECO:0007669"/>
    <property type="project" value="InterPro"/>
</dbReference>
<name>A0A174P6R2_9FIRM</name>
<dbReference type="Pfam" id="PF01177">
    <property type="entry name" value="Asp_Glu_race"/>
    <property type="match status" value="1"/>
</dbReference>
<organism evidence="3 4">
    <name type="scientific">Anaerotruncus colihominis</name>
    <dbReference type="NCBI Taxonomy" id="169435"/>
    <lineage>
        <taxon>Bacteria</taxon>
        <taxon>Bacillati</taxon>
        <taxon>Bacillota</taxon>
        <taxon>Clostridia</taxon>
        <taxon>Eubacteriales</taxon>
        <taxon>Oscillospiraceae</taxon>
        <taxon>Anaerotruncus</taxon>
    </lineage>
</organism>
<dbReference type="PANTHER" id="PTHR21198:SF7">
    <property type="entry name" value="ASPARTATE-GLUTAMATE RACEMASE FAMILY"/>
    <property type="match status" value="1"/>
</dbReference>
<dbReference type="Proteomes" id="UP000095765">
    <property type="component" value="Unassembled WGS sequence"/>
</dbReference>
<dbReference type="InterPro" id="IPR004380">
    <property type="entry name" value="Asp_race"/>
</dbReference>
<dbReference type="InterPro" id="IPR001920">
    <property type="entry name" value="Asp/Glu_race"/>
</dbReference>
<accession>A0A174P6R2</accession>
<evidence type="ECO:0000313" key="4">
    <source>
        <dbReference type="Proteomes" id="UP000095765"/>
    </source>
</evidence>